<comment type="similarity">
    <text evidence="2 6">Belongs to the nematode receptor-like protein srg family.</text>
</comment>
<proteinExistence type="inferred from homology"/>
<protein>
    <recommendedName>
        <fullName evidence="6">Serpentine receptor class gamma</fullName>
    </recommendedName>
</protein>
<evidence type="ECO:0000256" key="1">
    <source>
        <dbReference type="ARBA" id="ARBA00004141"/>
    </source>
</evidence>
<comment type="subcellular location">
    <subcellularLocation>
        <location evidence="1">Membrane</location>
        <topology evidence="1">Multi-pass membrane protein</topology>
    </subcellularLocation>
</comment>
<keyword evidence="5" id="KW-0472">Membrane</keyword>
<keyword evidence="4" id="KW-1133">Transmembrane helix</keyword>
<evidence type="ECO:0000313" key="8">
    <source>
        <dbReference type="WBParaSite" id="ACRNAN_scaffold7462.g16848.t1"/>
    </source>
</evidence>
<dbReference type="GO" id="GO:0007606">
    <property type="term" value="P:sensory perception of chemical stimulus"/>
    <property type="evidence" value="ECO:0007669"/>
    <property type="project" value="UniProtKB-UniRule"/>
</dbReference>
<dbReference type="GO" id="GO:0004888">
    <property type="term" value="F:transmembrane signaling receptor activity"/>
    <property type="evidence" value="ECO:0007669"/>
    <property type="project" value="InterPro"/>
</dbReference>
<name>A0A914EDI7_9BILA</name>
<dbReference type="Pfam" id="PF02118">
    <property type="entry name" value="Srg"/>
    <property type="match status" value="1"/>
</dbReference>
<keyword evidence="3" id="KW-0812">Transmembrane</keyword>
<sequence length="74" mass="8147">MDPLCSLISEAGIIATWAYASQTYFTIAAFINPVVLSLNRFTGVVFFLNDKKISNVPSSNVRPQVPVLKCQVLK</sequence>
<evidence type="ECO:0000256" key="3">
    <source>
        <dbReference type="ARBA" id="ARBA00022692"/>
    </source>
</evidence>
<dbReference type="Proteomes" id="UP000887540">
    <property type="component" value="Unplaced"/>
</dbReference>
<accession>A0A914EDI7</accession>
<organism evidence="7 8">
    <name type="scientific">Acrobeloides nanus</name>
    <dbReference type="NCBI Taxonomy" id="290746"/>
    <lineage>
        <taxon>Eukaryota</taxon>
        <taxon>Metazoa</taxon>
        <taxon>Ecdysozoa</taxon>
        <taxon>Nematoda</taxon>
        <taxon>Chromadorea</taxon>
        <taxon>Rhabditida</taxon>
        <taxon>Tylenchina</taxon>
        <taxon>Cephalobomorpha</taxon>
        <taxon>Cephaloboidea</taxon>
        <taxon>Cephalobidae</taxon>
        <taxon>Acrobeloides</taxon>
    </lineage>
</organism>
<dbReference type="WBParaSite" id="ACRNAN_scaffold7462.g16848.t1">
    <property type="protein sequence ID" value="ACRNAN_scaffold7462.g16848.t1"/>
    <property type="gene ID" value="ACRNAN_scaffold7462.g16848"/>
</dbReference>
<evidence type="ECO:0000256" key="2">
    <source>
        <dbReference type="ARBA" id="ARBA00005692"/>
    </source>
</evidence>
<dbReference type="AlphaFoldDB" id="A0A914EDI7"/>
<dbReference type="InterPro" id="IPR000609">
    <property type="entry name" value="7TM_GPCR_serpentine_rcpt_Srg"/>
</dbReference>
<evidence type="ECO:0000256" key="6">
    <source>
        <dbReference type="RuleBase" id="RU280813"/>
    </source>
</evidence>
<dbReference type="GO" id="GO:0016020">
    <property type="term" value="C:membrane"/>
    <property type="evidence" value="ECO:0007669"/>
    <property type="project" value="UniProtKB-SubCell"/>
</dbReference>
<evidence type="ECO:0000313" key="7">
    <source>
        <dbReference type="Proteomes" id="UP000887540"/>
    </source>
</evidence>
<evidence type="ECO:0000256" key="4">
    <source>
        <dbReference type="ARBA" id="ARBA00022989"/>
    </source>
</evidence>
<reference evidence="8" key="1">
    <citation type="submission" date="2022-11" db="UniProtKB">
        <authorList>
            <consortium name="WormBaseParasite"/>
        </authorList>
    </citation>
    <scope>IDENTIFICATION</scope>
</reference>
<keyword evidence="7" id="KW-1185">Reference proteome</keyword>
<evidence type="ECO:0000256" key="5">
    <source>
        <dbReference type="ARBA" id="ARBA00023136"/>
    </source>
</evidence>